<organism evidence="10 11">
    <name type="scientific">Lagenidium giganteum</name>
    <dbReference type="NCBI Taxonomy" id="4803"/>
    <lineage>
        <taxon>Eukaryota</taxon>
        <taxon>Sar</taxon>
        <taxon>Stramenopiles</taxon>
        <taxon>Oomycota</taxon>
        <taxon>Peronosporomycetes</taxon>
        <taxon>Pythiales</taxon>
        <taxon>Pythiaceae</taxon>
    </lineage>
</organism>
<dbReference type="PANTHER" id="PTHR24006">
    <property type="entry name" value="UBIQUITIN CARBOXYL-TERMINAL HYDROLASE"/>
    <property type="match status" value="1"/>
</dbReference>
<evidence type="ECO:0000259" key="9">
    <source>
        <dbReference type="PROSITE" id="PS50235"/>
    </source>
</evidence>
<dbReference type="GO" id="GO:0006508">
    <property type="term" value="P:proteolysis"/>
    <property type="evidence" value="ECO:0007669"/>
    <property type="project" value="UniProtKB-KW"/>
</dbReference>
<evidence type="ECO:0000256" key="7">
    <source>
        <dbReference type="RuleBase" id="RU366025"/>
    </source>
</evidence>
<feature type="region of interest" description="Disordered" evidence="8">
    <location>
        <begin position="693"/>
        <end position="716"/>
    </location>
</feature>
<dbReference type="InterPro" id="IPR028889">
    <property type="entry name" value="USP"/>
</dbReference>
<dbReference type="PROSITE" id="PS00972">
    <property type="entry name" value="USP_1"/>
    <property type="match status" value="1"/>
</dbReference>
<dbReference type="InterPro" id="IPR038765">
    <property type="entry name" value="Papain-like_cys_pep_sf"/>
</dbReference>
<dbReference type="Gene3D" id="3.90.70.10">
    <property type="entry name" value="Cysteine proteinases"/>
    <property type="match status" value="1"/>
</dbReference>
<gene>
    <name evidence="10" type="ORF">N0F65_008802</name>
</gene>
<feature type="compositionally biased region" description="Polar residues" evidence="8">
    <location>
        <begin position="563"/>
        <end position="582"/>
    </location>
</feature>
<evidence type="ECO:0000256" key="5">
    <source>
        <dbReference type="ARBA" id="ARBA00022801"/>
    </source>
</evidence>
<feature type="domain" description="USP" evidence="9">
    <location>
        <begin position="101"/>
        <end position="426"/>
    </location>
</feature>
<dbReference type="SUPFAM" id="SSF54001">
    <property type="entry name" value="Cysteine proteinases"/>
    <property type="match status" value="1"/>
</dbReference>
<dbReference type="PROSITE" id="PS00973">
    <property type="entry name" value="USP_2"/>
    <property type="match status" value="1"/>
</dbReference>
<dbReference type="PROSITE" id="PS50235">
    <property type="entry name" value="USP_3"/>
    <property type="match status" value="1"/>
</dbReference>
<evidence type="ECO:0000313" key="11">
    <source>
        <dbReference type="Proteomes" id="UP001146120"/>
    </source>
</evidence>
<comment type="caution">
    <text evidence="10">The sequence shown here is derived from an EMBL/GenBank/DDBJ whole genome shotgun (WGS) entry which is preliminary data.</text>
</comment>
<dbReference type="GO" id="GO:0005634">
    <property type="term" value="C:nucleus"/>
    <property type="evidence" value="ECO:0007669"/>
    <property type="project" value="TreeGrafter"/>
</dbReference>
<evidence type="ECO:0000313" key="10">
    <source>
        <dbReference type="EMBL" id="DAZ98676.1"/>
    </source>
</evidence>
<feature type="region of interest" description="Disordered" evidence="8">
    <location>
        <begin position="563"/>
        <end position="599"/>
    </location>
</feature>
<dbReference type="GO" id="GO:0005829">
    <property type="term" value="C:cytosol"/>
    <property type="evidence" value="ECO:0007669"/>
    <property type="project" value="TreeGrafter"/>
</dbReference>
<sequence length="716" mass="79096">MLVMAPAATTPLHGAAAVTTPMAPSSAQGVAFKAQCKSAVALVKERRIEFVRATKAKVVGKVGDAAKHSAVTSRAAATKVLVDEHALPRLLTWKHSKKIGPGFSNLGNTCYLNSVLQCLSYTPCLAQFLLEKEAKLAAQHKPNGGFCPLRVMARLMQTVHAGAPVAGNAHGKHGGNSSGRVVQPRELVMNVRHLSKSFRIGRQEDSHEFFRLLLDSMHRSCLRRAGIKQENHPSAPTTLVHRAFAGQLKNSLKCAKCNFVSERLDDFLDLSLEINNGIKSVRGALKHFTAVEKLDDSNAWKCSSCGQPSRAEKGMTIEQCPNVLVVQLKRFDVMHGKIKKHIEFSTTLDLARGMSKSSEDRKRGRTKYELHGVLVHAGFSTECGHYYAFVKGSSNQWYEMNDECVRWVSIDTVLQQKAYMLFYSRVLPAEELAKLNPKVETPTAPVVPTKTATVEEVPEKVAQPKHKDDLNMNGFLASLKTDLTKHVEENDSKGPEPIPATIPTPARPAKVTSVVTYAFVERSTKPQPRAHKRCLAPSFVGLVGKWRRFQPRTWRSMDGVMLTQQQQDAPVQASTVAANADNSKPKHSETEPAPEAPAVKLTKVQFDPRMLKRHAMPNSALYGHEVNKWAENGANGSTDAVESNGHSADPLAAKHDAILTKLRQEERAHRNAGRQDMWNETLDAGHVRKIKKRKEFVPNEGKTNAFQRALLKKPKK</sequence>
<dbReference type="Pfam" id="PF00443">
    <property type="entry name" value="UCH"/>
    <property type="match status" value="1"/>
</dbReference>
<name>A0AAV2YZI2_9STRA</name>
<proteinExistence type="inferred from homology"/>
<keyword evidence="3 7" id="KW-0645">Protease</keyword>
<dbReference type="AlphaFoldDB" id="A0AAV2YZI2"/>
<evidence type="ECO:0000256" key="2">
    <source>
        <dbReference type="ARBA" id="ARBA00009085"/>
    </source>
</evidence>
<evidence type="ECO:0000256" key="3">
    <source>
        <dbReference type="ARBA" id="ARBA00022670"/>
    </source>
</evidence>
<reference evidence="10" key="1">
    <citation type="submission" date="2022-11" db="EMBL/GenBank/DDBJ databases">
        <authorList>
            <person name="Morgan W.R."/>
            <person name="Tartar A."/>
        </authorList>
    </citation>
    <scope>NUCLEOTIDE SEQUENCE</scope>
    <source>
        <strain evidence="10">ARSEF 373</strain>
    </source>
</reference>
<dbReference type="GO" id="GO:0016579">
    <property type="term" value="P:protein deubiquitination"/>
    <property type="evidence" value="ECO:0007669"/>
    <property type="project" value="InterPro"/>
</dbReference>
<keyword evidence="6 7" id="KW-0788">Thiol protease</keyword>
<keyword evidence="4 7" id="KW-0833">Ubl conjugation pathway</keyword>
<dbReference type="Proteomes" id="UP001146120">
    <property type="component" value="Unassembled WGS sequence"/>
</dbReference>
<evidence type="ECO:0000256" key="8">
    <source>
        <dbReference type="SAM" id="MobiDB-lite"/>
    </source>
</evidence>
<dbReference type="GO" id="GO:0004843">
    <property type="term" value="F:cysteine-type deubiquitinase activity"/>
    <property type="evidence" value="ECO:0007669"/>
    <property type="project" value="UniProtKB-UniRule"/>
</dbReference>
<dbReference type="InterPro" id="IPR001394">
    <property type="entry name" value="Peptidase_C19_UCH"/>
</dbReference>
<accession>A0AAV2YZI2</accession>
<evidence type="ECO:0000256" key="4">
    <source>
        <dbReference type="ARBA" id="ARBA00022786"/>
    </source>
</evidence>
<evidence type="ECO:0000256" key="1">
    <source>
        <dbReference type="ARBA" id="ARBA00000707"/>
    </source>
</evidence>
<comment type="catalytic activity">
    <reaction evidence="1 7">
        <text>Thiol-dependent hydrolysis of ester, thioester, amide, peptide and isopeptide bonds formed by the C-terminal Gly of ubiquitin (a 76-residue protein attached to proteins as an intracellular targeting signal).</text>
        <dbReference type="EC" id="3.4.19.12"/>
    </reaction>
</comment>
<comment type="similarity">
    <text evidence="2 7">Belongs to the peptidase C19 family.</text>
</comment>
<keyword evidence="11" id="KW-1185">Reference proteome</keyword>
<dbReference type="EMBL" id="DAKRPA010000100">
    <property type="protein sequence ID" value="DAZ98676.1"/>
    <property type="molecule type" value="Genomic_DNA"/>
</dbReference>
<dbReference type="InterPro" id="IPR018200">
    <property type="entry name" value="USP_CS"/>
</dbReference>
<dbReference type="InterPro" id="IPR050164">
    <property type="entry name" value="Peptidase_C19"/>
</dbReference>
<dbReference type="EC" id="3.4.19.12" evidence="7"/>
<keyword evidence="5 7" id="KW-0378">Hydrolase</keyword>
<protein>
    <recommendedName>
        <fullName evidence="7">Ubiquitin carboxyl-terminal hydrolase</fullName>
        <ecNumber evidence="7">3.4.19.12</ecNumber>
    </recommendedName>
</protein>
<evidence type="ECO:0000256" key="6">
    <source>
        <dbReference type="ARBA" id="ARBA00022807"/>
    </source>
</evidence>
<reference evidence="10" key="2">
    <citation type="journal article" date="2023" name="Microbiol Resour">
        <title>Decontamination and Annotation of the Draft Genome Sequence of the Oomycete Lagenidium giganteum ARSEF 373.</title>
        <authorList>
            <person name="Morgan W.R."/>
            <person name="Tartar A."/>
        </authorList>
    </citation>
    <scope>NUCLEOTIDE SEQUENCE</scope>
    <source>
        <strain evidence="10">ARSEF 373</strain>
    </source>
</reference>
<dbReference type="PANTHER" id="PTHR24006:SF758">
    <property type="entry name" value="UBIQUITIN CARBOXYL-TERMINAL HYDROLASE 36"/>
    <property type="match status" value="1"/>
</dbReference>